<dbReference type="AlphaFoldDB" id="A0A9P5TPH7"/>
<dbReference type="OrthoDB" id="2588098at2759"/>
<proteinExistence type="predicted"/>
<name>A0A9P5TPH7_GYMJU</name>
<evidence type="ECO:0000313" key="2">
    <source>
        <dbReference type="Proteomes" id="UP000724874"/>
    </source>
</evidence>
<dbReference type="EMBL" id="JADNYJ010000039">
    <property type="protein sequence ID" value="KAF8901888.1"/>
    <property type="molecule type" value="Genomic_DNA"/>
</dbReference>
<organism evidence="1 2">
    <name type="scientific">Gymnopilus junonius</name>
    <name type="common">Spectacular rustgill mushroom</name>
    <name type="synonym">Gymnopilus spectabilis subsp. junonius</name>
    <dbReference type="NCBI Taxonomy" id="109634"/>
    <lineage>
        <taxon>Eukaryota</taxon>
        <taxon>Fungi</taxon>
        <taxon>Dikarya</taxon>
        <taxon>Basidiomycota</taxon>
        <taxon>Agaricomycotina</taxon>
        <taxon>Agaricomycetes</taxon>
        <taxon>Agaricomycetidae</taxon>
        <taxon>Agaricales</taxon>
        <taxon>Agaricineae</taxon>
        <taxon>Hymenogastraceae</taxon>
        <taxon>Gymnopilus</taxon>
    </lineage>
</organism>
<accession>A0A9P5TPH7</accession>
<keyword evidence="2" id="KW-1185">Reference proteome</keyword>
<dbReference type="Proteomes" id="UP000724874">
    <property type="component" value="Unassembled WGS sequence"/>
</dbReference>
<comment type="caution">
    <text evidence="1">The sequence shown here is derived from an EMBL/GenBank/DDBJ whole genome shotgun (WGS) entry which is preliminary data.</text>
</comment>
<protein>
    <submittedName>
        <fullName evidence="1">Uncharacterized protein</fullName>
    </submittedName>
</protein>
<evidence type="ECO:0000313" key="1">
    <source>
        <dbReference type="EMBL" id="KAF8901888.1"/>
    </source>
</evidence>
<sequence length="235" mass="26630">MGQYWAFVNVDSRQRTGFLGKLGEFFFSDETDDLMYLLAIPVCPLRTWSRDPVMAGTWAGNRVICLGDYARTWPEEKVSPNDLTPGQLSNVTNPMNIKEAYPMDRVWVLRNLTKKIFVRSNGIPTPGEDGTMSYGNHQGFIGEPGLGNVLLSRIAWSDDSSISMTYEDAEDISRGSWAADRFDVRGYDEVKEELARDGWLDHTRVEAKRLYGIWISERGDEGDFPEEPETVPESD</sequence>
<reference evidence="1" key="1">
    <citation type="submission" date="2020-11" db="EMBL/GenBank/DDBJ databases">
        <authorList>
            <consortium name="DOE Joint Genome Institute"/>
            <person name="Ahrendt S."/>
            <person name="Riley R."/>
            <person name="Andreopoulos W."/>
            <person name="LaButti K."/>
            <person name="Pangilinan J."/>
            <person name="Ruiz-duenas F.J."/>
            <person name="Barrasa J.M."/>
            <person name="Sanchez-Garcia M."/>
            <person name="Camarero S."/>
            <person name="Miyauchi S."/>
            <person name="Serrano A."/>
            <person name="Linde D."/>
            <person name="Babiker R."/>
            <person name="Drula E."/>
            <person name="Ayuso-Fernandez I."/>
            <person name="Pacheco R."/>
            <person name="Padilla G."/>
            <person name="Ferreira P."/>
            <person name="Barriuso J."/>
            <person name="Kellner H."/>
            <person name="Castanera R."/>
            <person name="Alfaro M."/>
            <person name="Ramirez L."/>
            <person name="Pisabarro A.G."/>
            <person name="Kuo A."/>
            <person name="Tritt A."/>
            <person name="Lipzen A."/>
            <person name="He G."/>
            <person name="Yan M."/>
            <person name="Ng V."/>
            <person name="Cullen D."/>
            <person name="Martin F."/>
            <person name="Rosso M.-N."/>
            <person name="Henrissat B."/>
            <person name="Hibbett D."/>
            <person name="Martinez A.T."/>
            <person name="Grigoriev I.V."/>
        </authorList>
    </citation>
    <scope>NUCLEOTIDE SEQUENCE</scope>
    <source>
        <strain evidence="1">AH 44721</strain>
    </source>
</reference>
<gene>
    <name evidence="1" type="ORF">CPB84DRAFT_1776933</name>
</gene>